<dbReference type="GO" id="GO:0004103">
    <property type="term" value="F:choline kinase activity"/>
    <property type="evidence" value="ECO:0007669"/>
    <property type="project" value="TreeGrafter"/>
</dbReference>
<dbReference type="EMBL" id="CAJGYO010000019">
    <property type="protein sequence ID" value="CAD6339325.1"/>
    <property type="molecule type" value="Genomic_DNA"/>
</dbReference>
<protein>
    <recommendedName>
        <fullName evidence="4">Choline kinase 2</fullName>
    </recommendedName>
</protein>
<organism evidence="2 3">
    <name type="scientific">Miscanthus lutarioriparius</name>
    <dbReference type="NCBI Taxonomy" id="422564"/>
    <lineage>
        <taxon>Eukaryota</taxon>
        <taxon>Viridiplantae</taxon>
        <taxon>Streptophyta</taxon>
        <taxon>Embryophyta</taxon>
        <taxon>Tracheophyta</taxon>
        <taxon>Spermatophyta</taxon>
        <taxon>Magnoliopsida</taxon>
        <taxon>Liliopsida</taxon>
        <taxon>Poales</taxon>
        <taxon>Poaceae</taxon>
        <taxon>PACMAD clade</taxon>
        <taxon>Panicoideae</taxon>
        <taxon>Andropogonodae</taxon>
        <taxon>Andropogoneae</taxon>
        <taxon>Saccharinae</taxon>
        <taxon>Miscanthus</taxon>
    </lineage>
</organism>
<dbReference type="SUPFAM" id="SSF56112">
    <property type="entry name" value="Protein kinase-like (PK-like)"/>
    <property type="match status" value="1"/>
</dbReference>
<name>A0A811SES1_9POAL</name>
<dbReference type="GO" id="GO:0005737">
    <property type="term" value="C:cytoplasm"/>
    <property type="evidence" value="ECO:0007669"/>
    <property type="project" value="TreeGrafter"/>
</dbReference>
<comment type="similarity">
    <text evidence="1">Belongs to the choline/ethanolamine kinase family.</text>
</comment>
<dbReference type="Gene3D" id="3.90.1200.10">
    <property type="match status" value="1"/>
</dbReference>
<comment type="caution">
    <text evidence="2">The sequence shown here is derived from an EMBL/GenBank/DDBJ whole genome shotgun (WGS) entry which is preliminary data.</text>
</comment>
<reference evidence="2" key="1">
    <citation type="submission" date="2020-10" db="EMBL/GenBank/DDBJ databases">
        <authorList>
            <person name="Han B."/>
            <person name="Lu T."/>
            <person name="Zhao Q."/>
            <person name="Huang X."/>
            <person name="Zhao Y."/>
        </authorList>
    </citation>
    <scope>NUCLEOTIDE SEQUENCE</scope>
</reference>
<dbReference type="OrthoDB" id="10267235at2759"/>
<evidence type="ECO:0008006" key="4">
    <source>
        <dbReference type="Google" id="ProtNLM"/>
    </source>
</evidence>
<dbReference type="Pfam" id="PF01633">
    <property type="entry name" value="Choline_kinase"/>
    <property type="match status" value="1"/>
</dbReference>
<sequence length="261" mass="29678">MAILRTRSLNSGEAASYQGRKMFVKLTVKMDESMELIGIFPGLQAQFKLECSTRSNKSKISRWRFSAVGVVQTAVAGQRSLAPAKKRKDTDRQTGSKGDEIAVLEKTLSGVEQSVGFCHNDLQYGNIMIYEETRQVTLIDYEYASFNPIAFDIANHFCEMAADYHTATLHMLDFSKYPDIEEQRRFVQTYLSSAGEKPSDGEVEKLLGLIAKYTLASHLFWVLWGIISAHVNKNIDFEYKEYARQRLDQYWQTKPGMLGPN</sequence>
<dbReference type="GO" id="GO:0004305">
    <property type="term" value="F:ethanolamine kinase activity"/>
    <property type="evidence" value="ECO:0007669"/>
    <property type="project" value="TreeGrafter"/>
</dbReference>
<dbReference type="PANTHER" id="PTHR22603">
    <property type="entry name" value="CHOLINE/ETHANOALAMINE KINASE"/>
    <property type="match status" value="1"/>
</dbReference>
<dbReference type="GO" id="GO:0006646">
    <property type="term" value="P:phosphatidylethanolamine biosynthetic process"/>
    <property type="evidence" value="ECO:0007669"/>
    <property type="project" value="TreeGrafter"/>
</dbReference>
<evidence type="ECO:0000256" key="1">
    <source>
        <dbReference type="ARBA" id="ARBA00038211"/>
    </source>
</evidence>
<dbReference type="Proteomes" id="UP000604825">
    <property type="component" value="Unassembled WGS sequence"/>
</dbReference>
<accession>A0A811SES1</accession>
<evidence type="ECO:0000313" key="2">
    <source>
        <dbReference type="EMBL" id="CAD6339325.1"/>
    </source>
</evidence>
<dbReference type="AlphaFoldDB" id="A0A811SES1"/>
<evidence type="ECO:0000313" key="3">
    <source>
        <dbReference type="Proteomes" id="UP000604825"/>
    </source>
</evidence>
<proteinExistence type="inferred from homology"/>
<dbReference type="InterPro" id="IPR011009">
    <property type="entry name" value="Kinase-like_dom_sf"/>
</dbReference>
<keyword evidence="3" id="KW-1185">Reference proteome</keyword>
<gene>
    <name evidence="2" type="ORF">NCGR_LOCUS63423</name>
</gene>
<dbReference type="PANTHER" id="PTHR22603:SF74">
    <property type="entry name" value="OS01G0183000 PROTEIN"/>
    <property type="match status" value="1"/>
</dbReference>